<dbReference type="Pfam" id="PF00294">
    <property type="entry name" value="PfkB"/>
    <property type="match status" value="1"/>
</dbReference>
<dbReference type="SUPFAM" id="SSF110581">
    <property type="entry name" value="Indigoidine synthase A-like"/>
    <property type="match status" value="1"/>
</dbReference>
<evidence type="ECO:0000256" key="4">
    <source>
        <dbReference type="ARBA" id="ARBA00023239"/>
    </source>
</evidence>
<dbReference type="GO" id="GO:0046872">
    <property type="term" value="F:metal ion binding"/>
    <property type="evidence" value="ECO:0007669"/>
    <property type="project" value="UniProtKB-KW"/>
</dbReference>
<reference evidence="7 8" key="1">
    <citation type="journal article" date="2016" name="Mol. Biol. Evol.">
        <title>Comparative Genomics of Early-Diverging Mushroom-Forming Fungi Provides Insights into the Origins of Lignocellulose Decay Capabilities.</title>
        <authorList>
            <person name="Nagy L.G."/>
            <person name="Riley R."/>
            <person name="Tritt A."/>
            <person name="Adam C."/>
            <person name="Daum C."/>
            <person name="Floudas D."/>
            <person name="Sun H."/>
            <person name="Yadav J.S."/>
            <person name="Pangilinan J."/>
            <person name="Larsson K.H."/>
            <person name="Matsuura K."/>
            <person name="Barry K."/>
            <person name="Labutti K."/>
            <person name="Kuo R."/>
            <person name="Ohm R.A."/>
            <person name="Bhattacharya S.S."/>
            <person name="Shirouzu T."/>
            <person name="Yoshinaga Y."/>
            <person name="Martin F.M."/>
            <person name="Grigoriev I.V."/>
            <person name="Hibbett D.S."/>
        </authorList>
    </citation>
    <scope>NUCLEOTIDE SEQUENCE [LARGE SCALE GENOMIC DNA]</scope>
    <source>
        <strain evidence="7 8">HHB10207 ss-3</strain>
    </source>
</reference>
<name>A0A166CGN1_9AGAM</name>
<dbReference type="Gene3D" id="3.40.1190.20">
    <property type="match status" value="1"/>
</dbReference>
<evidence type="ECO:0000256" key="3">
    <source>
        <dbReference type="ARBA" id="ARBA00023211"/>
    </source>
</evidence>
<sequence>MLSRAVRLSCGVANGLRPAKISKSNFQQRANNSSISFNASDLTSKLKQAEATGIWQISEEVADALHSGSPIVALESAITTDGLPYPDNFDTAMELDAISRAAGAIPAHIAVIEGKIRVGLSEGEIYNLSYDTSKSVKLSRRDLGPAIAQKLTGGTTCAATMFIANACGIDIFSTGGLGGVHRNGENTLDISADLTELARTPITLLSAGVKSILDVGRTLEYLETQGVNVVTFGETHDFPAFYTPTSGFSSPWRARNIAEAADLIECQRQLGVSSGTLLAVPIPPEHASEGMQLQGIVDQAVREAEAQGIANRGKEVTPWILDRVRVLSEGRSILSNKALIRNTVSIGSQLAVHRSKANLKSSRSSFMPSLLDTSDGLVGEDTVSSNVQPVTPGSSTVETAAEMEQINAKVSSEPSLLVIGAAALDITTQPDGSIPFVVDSRVTVPGKVNLSLGGVARNVAEAAHRVLTDPTQTGETSPVLLIAPVGGDLFASAIRSGMQMIGMRTEGLYQRAHKTPVCAMHLDNEGELRNGVADMEFEADAEVIQILDSKSPRLVLFDGNLPSSQLTDIIRSCSDRNIPTFFEPTSTSKALKVIPAVQESMTLSQLGEKSPISYLSPNQLELNSLFEEARKSGLMESELWWQTINNFALGAEFRAQLEQLSRWNNNCFRFLVEDGVAPICVNLLPFFQNIVVKCGPKGAFVASRISAEDASNSRWLSRTVAGTKDYMVAKGRDGRSHVALSVYPIDALTDSQVLNVTGAGDTLVGTIAAGLARDSSVFLDPSKLRATMRIAQIASARTLQSQDAVSPEVSQLTLSETHDMSMLAEEDQL</sequence>
<dbReference type="InterPro" id="IPR007342">
    <property type="entry name" value="PsuG"/>
</dbReference>
<evidence type="ECO:0000256" key="1">
    <source>
        <dbReference type="ARBA" id="ARBA00022723"/>
    </source>
</evidence>
<gene>
    <name evidence="7" type="ORF">SISSUDRAFT_865325</name>
</gene>
<dbReference type="Gene3D" id="3.40.1790.10">
    <property type="entry name" value="Indigoidine synthase domain"/>
    <property type="match status" value="1"/>
</dbReference>
<accession>A0A166CGN1</accession>
<keyword evidence="3" id="KW-0464">Manganese</keyword>
<dbReference type="PANTHER" id="PTHR42909:SF1">
    <property type="entry name" value="CARBOHYDRATE KINASE PFKB DOMAIN-CONTAINING PROTEIN"/>
    <property type="match status" value="1"/>
</dbReference>
<dbReference type="OrthoDB" id="198885at2759"/>
<keyword evidence="8" id="KW-1185">Reference proteome</keyword>
<dbReference type="HAMAP" id="MF_01876">
    <property type="entry name" value="PsiMP_glycosidase"/>
    <property type="match status" value="1"/>
</dbReference>
<dbReference type="Proteomes" id="UP000076798">
    <property type="component" value="Unassembled WGS sequence"/>
</dbReference>
<evidence type="ECO:0000313" key="7">
    <source>
        <dbReference type="EMBL" id="KZT37432.1"/>
    </source>
</evidence>
<keyword evidence="4" id="KW-0456">Lyase</keyword>
<dbReference type="InterPro" id="IPR029056">
    <property type="entry name" value="Ribokinase-like"/>
</dbReference>
<dbReference type="AlphaFoldDB" id="A0A166CGN1"/>
<dbReference type="STRING" id="1314776.A0A166CGN1"/>
<proteinExistence type="inferred from homology"/>
<dbReference type="PANTHER" id="PTHR42909">
    <property type="entry name" value="ZGC:136858"/>
    <property type="match status" value="1"/>
</dbReference>
<dbReference type="GO" id="GO:0005737">
    <property type="term" value="C:cytoplasm"/>
    <property type="evidence" value="ECO:0007669"/>
    <property type="project" value="TreeGrafter"/>
</dbReference>
<organism evidence="7 8">
    <name type="scientific">Sistotremastrum suecicum HHB10207 ss-3</name>
    <dbReference type="NCBI Taxonomy" id="1314776"/>
    <lineage>
        <taxon>Eukaryota</taxon>
        <taxon>Fungi</taxon>
        <taxon>Dikarya</taxon>
        <taxon>Basidiomycota</taxon>
        <taxon>Agaricomycotina</taxon>
        <taxon>Agaricomycetes</taxon>
        <taxon>Sistotremastrales</taxon>
        <taxon>Sistotremastraceae</taxon>
        <taxon>Sistotremastrum</taxon>
    </lineage>
</organism>
<dbReference type="GO" id="GO:0016798">
    <property type="term" value="F:hydrolase activity, acting on glycosyl bonds"/>
    <property type="evidence" value="ECO:0007669"/>
    <property type="project" value="UniProtKB-KW"/>
</dbReference>
<evidence type="ECO:0000256" key="5">
    <source>
        <dbReference type="ARBA" id="ARBA00023295"/>
    </source>
</evidence>
<keyword evidence="1" id="KW-0479">Metal-binding</keyword>
<keyword evidence="5" id="KW-0326">Glycosidase</keyword>
<dbReference type="GO" id="GO:0004730">
    <property type="term" value="F:pseudouridylate synthase activity"/>
    <property type="evidence" value="ECO:0007669"/>
    <property type="project" value="InterPro"/>
</dbReference>
<dbReference type="Pfam" id="PF04227">
    <property type="entry name" value="Indigoidine_A"/>
    <property type="match status" value="1"/>
</dbReference>
<evidence type="ECO:0000259" key="6">
    <source>
        <dbReference type="Pfam" id="PF00294"/>
    </source>
</evidence>
<evidence type="ECO:0000256" key="2">
    <source>
        <dbReference type="ARBA" id="ARBA00022801"/>
    </source>
</evidence>
<keyword evidence="2" id="KW-0378">Hydrolase</keyword>
<evidence type="ECO:0000313" key="8">
    <source>
        <dbReference type="Proteomes" id="UP000076798"/>
    </source>
</evidence>
<dbReference type="InterPro" id="IPR022830">
    <property type="entry name" value="Indigdn_synthA-like"/>
</dbReference>
<dbReference type="SUPFAM" id="SSF53613">
    <property type="entry name" value="Ribokinase-like"/>
    <property type="match status" value="1"/>
</dbReference>
<dbReference type="InterPro" id="IPR011611">
    <property type="entry name" value="PfkB_dom"/>
</dbReference>
<protein>
    <recommendedName>
        <fullName evidence="6">Carbohydrate kinase PfkB domain-containing protein</fullName>
    </recommendedName>
</protein>
<feature type="domain" description="Carbohydrate kinase PfkB" evidence="6">
    <location>
        <begin position="415"/>
        <end position="597"/>
    </location>
</feature>
<dbReference type="EMBL" id="KV428084">
    <property type="protein sequence ID" value="KZT37432.1"/>
    <property type="molecule type" value="Genomic_DNA"/>
</dbReference>